<dbReference type="SUPFAM" id="SSF46894">
    <property type="entry name" value="C-terminal effector domain of the bipartite response regulators"/>
    <property type="match status" value="1"/>
</dbReference>
<proteinExistence type="predicted"/>
<dbReference type="InterPro" id="IPR001867">
    <property type="entry name" value="OmpR/PhoB-type_DNA-bd"/>
</dbReference>
<dbReference type="InterPro" id="IPR016032">
    <property type="entry name" value="Sig_transdc_resp-reg_C-effctor"/>
</dbReference>
<evidence type="ECO:0000313" key="2">
    <source>
        <dbReference type="EMBL" id="PXY20773.1"/>
    </source>
</evidence>
<dbReference type="PANTHER" id="PTHR43433">
    <property type="entry name" value="HYDROLASE, ALPHA/BETA FOLD FAMILY PROTEIN"/>
    <property type="match status" value="1"/>
</dbReference>
<keyword evidence="1" id="KW-0238">DNA-binding</keyword>
<dbReference type="Pfam" id="PF00561">
    <property type="entry name" value="Abhydrolase_1"/>
    <property type="match status" value="1"/>
</dbReference>
<keyword evidence="3" id="KW-1185">Reference proteome</keyword>
<dbReference type="GO" id="GO:0003677">
    <property type="term" value="F:DNA binding"/>
    <property type="evidence" value="ECO:0007669"/>
    <property type="project" value="UniProtKB-UniRule"/>
</dbReference>
<dbReference type="PROSITE" id="PS51755">
    <property type="entry name" value="OMPR_PHOB"/>
    <property type="match status" value="1"/>
</dbReference>
<dbReference type="OrthoDB" id="27092at2"/>
<dbReference type="EMBL" id="MASW01000006">
    <property type="protein sequence ID" value="PXY20773.1"/>
    <property type="molecule type" value="Genomic_DNA"/>
</dbReference>
<dbReference type="GO" id="GO:0000160">
    <property type="term" value="P:phosphorelay signal transduction system"/>
    <property type="evidence" value="ECO:0007669"/>
    <property type="project" value="InterPro"/>
</dbReference>
<dbReference type="PRINTS" id="PR00111">
    <property type="entry name" value="ABHYDROLASE"/>
</dbReference>
<dbReference type="GO" id="GO:0003824">
    <property type="term" value="F:catalytic activity"/>
    <property type="evidence" value="ECO:0007669"/>
    <property type="project" value="UniProtKB-ARBA"/>
</dbReference>
<dbReference type="Gene3D" id="3.40.50.1820">
    <property type="entry name" value="alpha/beta hydrolase"/>
    <property type="match status" value="1"/>
</dbReference>
<dbReference type="Proteomes" id="UP000249915">
    <property type="component" value="Unassembled WGS sequence"/>
</dbReference>
<dbReference type="SUPFAM" id="SSF53474">
    <property type="entry name" value="alpha/beta-Hydrolases"/>
    <property type="match status" value="1"/>
</dbReference>
<dbReference type="PANTHER" id="PTHR43433:SF5">
    <property type="entry name" value="AB HYDROLASE-1 DOMAIN-CONTAINING PROTEIN"/>
    <property type="match status" value="1"/>
</dbReference>
<sequence length="398" mass="44673">MYLFDDCEVDPQRFELRKAGRPVHVEPQAFALLTYLVRHRDRVVAKTELLDKLWRSRYVSESALTSRVKAVRRAIGDDGQRQRVIATVHGVGYRFVAPVRDTDEPPVARVPQQIRYCTAPDGVRVAYAVSGAGPPLMKAANWLTHLDLEWTNPIWAHWLDTLARGRTLVRYDERGCGLSDWDIGEFSFEAWVDDLACVADAAGLERFSLLGVSQGGAVAIAYAVRHPERVERLVLAGAYSRGRSARAATPEEKEEAELDLQLGRIGWRHEDPTFRQVFASQFLPDADRELWDAFNDLQRQSTSTENVVKFLDVFSHIDVSALAPSVRCPTLVLHSRRDLRVPVSQAIELATSIPDCQLRLLDSGNHIVTADEPAWPVFFAELSGFLDAEAAELRTMEA</sequence>
<dbReference type="InterPro" id="IPR000073">
    <property type="entry name" value="AB_hydrolase_1"/>
</dbReference>
<dbReference type="RefSeq" id="WP_112283826.1">
    <property type="nucleotide sequence ID" value="NZ_MASW01000006.1"/>
</dbReference>
<dbReference type="InterPro" id="IPR029058">
    <property type="entry name" value="AB_hydrolase_fold"/>
</dbReference>
<dbReference type="CDD" id="cd00383">
    <property type="entry name" value="trans_reg_C"/>
    <property type="match status" value="1"/>
</dbReference>
<protein>
    <submittedName>
        <fullName evidence="2">Transcriptional regulator</fullName>
    </submittedName>
</protein>
<dbReference type="Pfam" id="PF00486">
    <property type="entry name" value="Trans_reg_C"/>
    <property type="match status" value="1"/>
</dbReference>
<dbReference type="InterPro" id="IPR036388">
    <property type="entry name" value="WH-like_DNA-bd_sf"/>
</dbReference>
<dbReference type="AlphaFoldDB" id="A0A2V4ALB9"/>
<comment type="caution">
    <text evidence="2">The sequence shown here is derived from an EMBL/GenBank/DDBJ whole genome shotgun (WGS) entry which is preliminary data.</text>
</comment>
<dbReference type="GO" id="GO:0006355">
    <property type="term" value="P:regulation of DNA-templated transcription"/>
    <property type="evidence" value="ECO:0007669"/>
    <property type="project" value="InterPro"/>
</dbReference>
<gene>
    <name evidence="2" type="ORF">BAY60_24965</name>
</gene>
<organism evidence="2 3">
    <name type="scientific">Prauserella muralis</name>
    <dbReference type="NCBI Taxonomy" id="588067"/>
    <lineage>
        <taxon>Bacteria</taxon>
        <taxon>Bacillati</taxon>
        <taxon>Actinomycetota</taxon>
        <taxon>Actinomycetes</taxon>
        <taxon>Pseudonocardiales</taxon>
        <taxon>Pseudonocardiaceae</taxon>
        <taxon>Prauserella</taxon>
    </lineage>
</organism>
<dbReference type="Gene3D" id="1.10.10.10">
    <property type="entry name" value="Winged helix-like DNA-binding domain superfamily/Winged helix DNA-binding domain"/>
    <property type="match status" value="1"/>
</dbReference>
<dbReference type="SMART" id="SM00862">
    <property type="entry name" value="Trans_reg_C"/>
    <property type="match status" value="1"/>
</dbReference>
<accession>A0A2V4ALB9</accession>
<evidence type="ECO:0000256" key="1">
    <source>
        <dbReference type="ARBA" id="ARBA00023125"/>
    </source>
</evidence>
<reference evidence="2 3" key="1">
    <citation type="submission" date="2016-07" db="EMBL/GenBank/DDBJ databases">
        <title>Draft genome sequence of Prauserella muralis DSM 45305, isolated from a mould-covered wall in an indoor environment.</title>
        <authorList>
            <person name="Ruckert C."/>
            <person name="Albersmeier A."/>
            <person name="Jiang C.-L."/>
            <person name="Jiang Y."/>
            <person name="Kalinowski J."/>
            <person name="Schneider O."/>
            <person name="Winkler A."/>
            <person name="Zotchev S.B."/>
        </authorList>
    </citation>
    <scope>NUCLEOTIDE SEQUENCE [LARGE SCALE GENOMIC DNA]</scope>
    <source>
        <strain evidence="2 3">DSM 45305</strain>
    </source>
</reference>
<dbReference type="InterPro" id="IPR050471">
    <property type="entry name" value="AB_hydrolase"/>
</dbReference>
<evidence type="ECO:0000313" key="3">
    <source>
        <dbReference type="Proteomes" id="UP000249915"/>
    </source>
</evidence>
<name>A0A2V4ALB9_9PSEU</name>